<dbReference type="GO" id="GO:0030527">
    <property type="term" value="F:structural constituent of chromatin"/>
    <property type="evidence" value="ECO:0007669"/>
    <property type="project" value="InterPro"/>
</dbReference>
<name>A0A6P5Y4F6_DURZI</name>
<feature type="region of interest" description="Disordered" evidence="6">
    <location>
        <begin position="415"/>
        <end position="445"/>
    </location>
</feature>
<dbReference type="PRINTS" id="PR00624">
    <property type="entry name" value="HISTONEH5"/>
</dbReference>
<keyword evidence="4" id="KW-0238">DNA-binding</keyword>
<evidence type="ECO:0000313" key="9">
    <source>
        <dbReference type="RefSeq" id="XP_022735322.1"/>
    </source>
</evidence>
<dbReference type="SUPFAM" id="SSF46785">
    <property type="entry name" value="Winged helix' DNA-binding domain"/>
    <property type="match status" value="1"/>
</dbReference>
<dbReference type="CDD" id="cd00073">
    <property type="entry name" value="H15"/>
    <property type="match status" value="1"/>
</dbReference>
<evidence type="ECO:0000256" key="4">
    <source>
        <dbReference type="ARBA" id="ARBA00023125"/>
    </source>
</evidence>
<reference evidence="9" key="1">
    <citation type="submission" date="2025-08" db="UniProtKB">
        <authorList>
            <consortium name="RefSeq"/>
        </authorList>
    </citation>
    <scope>IDENTIFICATION</scope>
    <source>
        <tissue evidence="9">Fruit stalk</tissue>
    </source>
</reference>
<dbReference type="PRINTS" id="PR00929">
    <property type="entry name" value="ATHOOK"/>
</dbReference>
<feature type="compositionally biased region" description="Polar residues" evidence="6">
    <location>
        <begin position="156"/>
        <end position="165"/>
    </location>
</feature>
<comment type="subcellular location">
    <subcellularLocation>
        <location evidence="2">Chromosome</location>
    </subcellularLocation>
    <subcellularLocation>
        <location evidence="1">Nucleus</location>
    </subcellularLocation>
</comment>
<dbReference type="GO" id="GO:0031492">
    <property type="term" value="F:nucleosomal DNA binding"/>
    <property type="evidence" value="ECO:0007669"/>
    <property type="project" value="TreeGrafter"/>
</dbReference>
<dbReference type="Pfam" id="PF02178">
    <property type="entry name" value="AT_hook"/>
    <property type="match status" value="6"/>
</dbReference>
<dbReference type="PANTHER" id="PTHR11467:SF29">
    <property type="entry name" value="OS03G0711600 PROTEIN"/>
    <property type="match status" value="1"/>
</dbReference>
<sequence length="445" mass="48104">MPMFLFLSFTLKNYKSQATLLYFYHFIFFLHFSLYQKFQPYPKMNPSFFSIPIDPPPPIPPPPIIPVVANPTTTVTGLRPSFNHPPYTDMICEAIGALKEKNGSSKRAIAKYIELGYKDLPPTHSALLTHHLKRLKNNGLLVMVKKSYMLASTARSEVSLLDSTPVNPPDASPGSKRRGRPPKSKPTLVTADLNTQLAVPLADGSKESPGRPTTNGHVGQLGVRKGRGRPPKSGPKKSPGRPRKPKTLRSVVGANTMKKGRGRPPKALNQLPPPAILPIRGQPVAVPYADVPDASTAIVDVPNLPKPRGRPKGTAGVAGVLVSGKRRGRPPKIDGITAKPIKPKNTTGKPLGRPKKTTDDAESKALTAAYGDLKRKLEFFQSRVKQAVALLKPQFTSESNISAIDAIQELEGLAAMDISTTKEDAQLPPPPPAHPPVPQNGGQLH</sequence>
<dbReference type="PANTHER" id="PTHR11467">
    <property type="entry name" value="HISTONE H1"/>
    <property type="match status" value="1"/>
</dbReference>
<feature type="domain" description="H15" evidence="7">
    <location>
        <begin position="83"/>
        <end position="152"/>
    </location>
</feature>
<dbReference type="InterPro" id="IPR005819">
    <property type="entry name" value="H1/H5"/>
</dbReference>
<dbReference type="GO" id="GO:0030261">
    <property type="term" value="P:chromosome condensation"/>
    <property type="evidence" value="ECO:0007669"/>
    <property type="project" value="TreeGrafter"/>
</dbReference>
<dbReference type="PROSITE" id="PS51504">
    <property type="entry name" value="H15"/>
    <property type="match status" value="1"/>
</dbReference>
<dbReference type="GO" id="GO:0005730">
    <property type="term" value="C:nucleolus"/>
    <property type="evidence" value="ECO:0007669"/>
    <property type="project" value="TreeGrafter"/>
</dbReference>
<keyword evidence="5" id="KW-0539">Nucleus</keyword>
<gene>
    <name evidence="9" type="primary">LOC111288623</name>
</gene>
<dbReference type="GO" id="GO:0000786">
    <property type="term" value="C:nucleosome"/>
    <property type="evidence" value="ECO:0007669"/>
    <property type="project" value="InterPro"/>
</dbReference>
<evidence type="ECO:0000256" key="3">
    <source>
        <dbReference type="ARBA" id="ARBA00022454"/>
    </source>
</evidence>
<dbReference type="GO" id="GO:0003690">
    <property type="term" value="F:double-stranded DNA binding"/>
    <property type="evidence" value="ECO:0007669"/>
    <property type="project" value="TreeGrafter"/>
</dbReference>
<dbReference type="InterPro" id="IPR036388">
    <property type="entry name" value="WH-like_DNA-bd_sf"/>
</dbReference>
<feature type="region of interest" description="Disordered" evidence="6">
    <location>
        <begin position="324"/>
        <end position="363"/>
    </location>
</feature>
<dbReference type="GeneID" id="111288623"/>
<dbReference type="RefSeq" id="XP_022735322.1">
    <property type="nucleotide sequence ID" value="XM_022879587.1"/>
</dbReference>
<dbReference type="SMART" id="SM00384">
    <property type="entry name" value="AT_hook"/>
    <property type="match status" value="6"/>
</dbReference>
<accession>A0A6P5Y4F6</accession>
<keyword evidence="8" id="KW-1185">Reference proteome</keyword>
<feature type="compositionally biased region" description="Basic residues" evidence="6">
    <location>
        <begin position="224"/>
        <end position="247"/>
    </location>
</feature>
<evidence type="ECO:0000256" key="5">
    <source>
        <dbReference type="ARBA" id="ARBA00023242"/>
    </source>
</evidence>
<dbReference type="Gene3D" id="1.10.10.10">
    <property type="entry name" value="Winged helix-like DNA-binding domain superfamily/Winged helix DNA-binding domain"/>
    <property type="match status" value="1"/>
</dbReference>
<dbReference type="FunFam" id="1.10.10.10:FF:000637">
    <property type="entry name" value="Histone H1.2"/>
    <property type="match status" value="1"/>
</dbReference>
<dbReference type="InterPro" id="IPR005818">
    <property type="entry name" value="Histone_H1/H5_H15"/>
</dbReference>
<dbReference type="Pfam" id="PF00538">
    <property type="entry name" value="Linker_histone"/>
    <property type="match status" value="1"/>
</dbReference>
<protein>
    <submittedName>
        <fullName evidence="9">Collagen alpha-1(XXVII) chain-like</fullName>
    </submittedName>
</protein>
<evidence type="ECO:0000256" key="1">
    <source>
        <dbReference type="ARBA" id="ARBA00004123"/>
    </source>
</evidence>
<dbReference type="AlphaFoldDB" id="A0A6P5Y4F6"/>
<organism evidence="8 9">
    <name type="scientific">Durio zibethinus</name>
    <name type="common">Durian</name>
    <dbReference type="NCBI Taxonomy" id="66656"/>
    <lineage>
        <taxon>Eukaryota</taxon>
        <taxon>Viridiplantae</taxon>
        <taxon>Streptophyta</taxon>
        <taxon>Embryophyta</taxon>
        <taxon>Tracheophyta</taxon>
        <taxon>Spermatophyta</taxon>
        <taxon>Magnoliopsida</taxon>
        <taxon>eudicotyledons</taxon>
        <taxon>Gunneridae</taxon>
        <taxon>Pentapetalae</taxon>
        <taxon>rosids</taxon>
        <taxon>malvids</taxon>
        <taxon>Malvales</taxon>
        <taxon>Malvaceae</taxon>
        <taxon>Helicteroideae</taxon>
        <taxon>Durio</taxon>
    </lineage>
</organism>
<proteinExistence type="predicted"/>
<dbReference type="Proteomes" id="UP000515121">
    <property type="component" value="Unplaced"/>
</dbReference>
<feature type="compositionally biased region" description="Pro residues" evidence="6">
    <location>
        <begin position="427"/>
        <end position="438"/>
    </location>
</feature>
<dbReference type="KEGG" id="dzi:111288623"/>
<keyword evidence="3" id="KW-0158">Chromosome</keyword>
<dbReference type="GO" id="GO:0006334">
    <property type="term" value="P:nucleosome assembly"/>
    <property type="evidence" value="ECO:0007669"/>
    <property type="project" value="InterPro"/>
</dbReference>
<dbReference type="GO" id="GO:0045910">
    <property type="term" value="P:negative regulation of DNA recombination"/>
    <property type="evidence" value="ECO:0007669"/>
    <property type="project" value="TreeGrafter"/>
</dbReference>
<evidence type="ECO:0000256" key="6">
    <source>
        <dbReference type="SAM" id="MobiDB-lite"/>
    </source>
</evidence>
<evidence type="ECO:0000313" key="8">
    <source>
        <dbReference type="Proteomes" id="UP000515121"/>
    </source>
</evidence>
<evidence type="ECO:0000259" key="7">
    <source>
        <dbReference type="PROSITE" id="PS51504"/>
    </source>
</evidence>
<dbReference type="InterPro" id="IPR017956">
    <property type="entry name" value="AT_hook_DNA-bd_motif"/>
</dbReference>
<evidence type="ECO:0000256" key="2">
    <source>
        <dbReference type="ARBA" id="ARBA00004286"/>
    </source>
</evidence>
<feature type="region of interest" description="Disordered" evidence="6">
    <location>
        <begin position="156"/>
        <end position="272"/>
    </location>
</feature>
<dbReference type="OrthoDB" id="1110759at2759"/>
<dbReference type="InterPro" id="IPR036390">
    <property type="entry name" value="WH_DNA-bd_sf"/>
</dbReference>
<dbReference type="SMART" id="SM00526">
    <property type="entry name" value="H15"/>
    <property type="match status" value="1"/>
</dbReference>